<proteinExistence type="predicted"/>
<dbReference type="Pfam" id="PF11748">
    <property type="entry name" value="DUF3306"/>
    <property type="match status" value="1"/>
</dbReference>
<accession>A0ABY5S0R9</accession>
<organism evidence="2 3">
    <name type="scientific">Microvirga terrae</name>
    <dbReference type="NCBI Taxonomy" id="2740529"/>
    <lineage>
        <taxon>Bacteria</taxon>
        <taxon>Pseudomonadati</taxon>
        <taxon>Pseudomonadota</taxon>
        <taxon>Alphaproteobacteria</taxon>
        <taxon>Hyphomicrobiales</taxon>
        <taxon>Methylobacteriaceae</taxon>
        <taxon>Microvirga</taxon>
    </lineage>
</organism>
<evidence type="ECO:0000256" key="1">
    <source>
        <dbReference type="SAM" id="MobiDB-lite"/>
    </source>
</evidence>
<protein>
    <submittedName>
        <fullName evidence="2">DUF3306 domain-containing protein</fullName>
    </submittedName>
</protein>
<evidence type="ECO:0000313" key="2">
    <source>
        <dbReference type="EMBL" id="UVF22176.1"/>
    </source>
</evidence>
<geneLocation type="plasmid" evidence="2 3">
    <name>pR24_1</name>
</geneLocation>
<feature type="region of interest" description="Disordered" evidence="1">
    <location>
        <begin position="172"/>
        <end position="214"/>
    </location>
</feature>
<name>A0ABY5S0R9_9HYPH</name>
<dbReference type="Proteomes" id="UP001017257">
    <property type="component" value="Plasmid pR24_1"/>
</dbReference>
<reference evidence="2" key="1">
    <citation type="submission" date="2022-08" db="EMBL/GenBank/DDBJ databases">
        <title>Microvirga terrae sp. nov., isolated from soil.</title>
        <authorList>
            <person name="Kim K.H."/>
            <person name="Seo Y.L."/>
            <person name="Kim J.M."/>
            <person name="Lee J.K."/>
            <person name="Han D.M."/>
            <person name="Jeon C.O."/>
        </authorList>
    </citation>
    <scope>NUCLEOTIDE SEQUENCE</scope>
    <source>
        <strain evidence="2">R24</strain>
        <plasmid evidence="2">pR24_1</plasmid>
    </source>
</reference>
<evidence type="ECO:0000313" key="3">
    <source>
        <dbReference type="Proteomes" id="UP001017257"/>
    </source>
</evidence>
<feature type="region of interest" description="Disordered" evidence="1">
    <location>
        <begin position="14"/>
        <end position="33"/>
    </location>
</feature>
<feature type="compositionally biased region" description="Basic and acidic residues" evidence="1">
    <location>
        <begin position="175"/>
        <end position="187"/>
    </location>
</feature>
<dbReference type="RefSeq" id="WP_173946022.1">
    <property type="nucleotide sequence ID" value="NZ_CP102846.1"/>
</dbReference>
<keyword evidence="2" id="KW-0614">Plasmid</keyword>
<dbReference type="InterPro" id="IPR021735">
    <property type="entry name" value="DUF3306"/>
</dbReference>
<sequence>MDHNESFFLRWSRRKRETSRPETATPASLPISESDCISSRTPHLVSQANTVDQAAAAHSAGESAYLPDIDELRADTDLSLFMQPGVPTALRNAALRRMWTLDPSIRDYVSEAREYAYDWNSGGDVPGSGPMHGPDAVTLVQRVTAPPPRPARFHEGTARTIFSDPAAGPQIDAAAHNEEGDPREGAEPMHLPYGSSHPHDKTAMPGPDARSVSHVSHLSPFACGWHDGSVRAQRRHGGATPM</sequence>
<gene>
    <name evidence="2" type="ORF">HPT29_026115</name>
</gene>
<keyword evidence="3" id="KW-1185">Reference proteome</keyword>
<dbReference type="EMBL" id="CP102846">
    <property type="protein sequence ID" value="UVF22176.1"/>
    <property type="molecule type" value="Genomic_DNA"/>
</dbReference>